<dbReference type="PROSITE" id="PS51755">
    <property type="entry name" value="OMPR_PHOB"/>
    <property type="match status" value="1"/>
</dbReference>
<proteinExistence type="predicted"/>
<dbReference type="SMART" id="SM00448">
    <property type="entry name" value="REC"/>
    <property type="match status" value="1"/>
</dbReference>
<dbReference type="GO" id="GO:0000156">
    <property type="term" value="F:phosphorelay response regulator activity"/>
    <property type="evidence" value="ECO:0007669"/>
    <property type="project" value="TreeGrafter"/>
</dbReference>
<protein>
    <submittedName>
        <fullName evidence="4">Sensory transduction regulatory protein</fullName>
    </submittedName>
</protein>
<dbReference type="GO" id="GO:0000976">
    <property type="term" value="F:transcription cis-regulatory region binding"/>
    <property type="evidence" value="ECO:0007669"/>
    <property type="project" value="TreeGrafter"/>
</dbReference>
<dbReference type="SMART" id="SM00862">
    <property type="entry name" value="Trans_reg_C"/>
    <property type="match status" value="1"/>
</dbReference>
<dbReference type="InterPro" id="IPR036388">
    <property type="entry name" value="WH-like_DNA-bd_sf"/>
</dbReference>
<dbReference type="SUPFAM" id="SSF52172">
    <property type="entry name" value="CheY-like"/>
    <property type="match status" value="1"/>
</dbReference>
<name>A0A1W1CXI6_9ZZZZ</name>
<evidence type="ECO:0000313" key="4">
    <source>
        <dbReference type="EMBL" id="SFV70560.1"/>
    </source>
</evidence>
<dbReference type="Gene3D" id="3.40.50.2300">
    <property type="match status" value="1"/>
</dbReference>
<evidence type="ECO:0000259" key="2">
    <source>
        <dbReference type="PROSITE" id="PS50110"/>
    </source>
</evidence>
<dbReference type="GO" id="GO:0006355">
    <property type="term" value="P:regulation of DNA-templated transcription"/>
    <property type="evidence" value="ECO:0007669"/>
    <property type="project" value="InterPro"/>
</dbReference>
<dbReference type="Pfam" id="PF00486">
    <property type="entry name" value="Trans_reg_C"/>
    <property type="match status" value="1"/>
</dbReference>
<dbReference type="SUPFAM" id="SSF46894">
    <property type="entry name" value="C-terminal effector domain of the bipartite response regulators"/>
    <property type="match status" value="1"/>
</dbReference>
<dbReference type="AlphaFoldDB" id="A0A1W1CXI6"/>
<dbReference type="PROSITE" id="PS50110">
    <property type="entry name" value="RESPONSE_REGULATORY"/>
    <property type="match status" value="1"/>
</dbReference>
<dbReference type="InterPro" id="IPR001867">
    <property type="entry name" value="OmpR/PhoB-type_DNA-bd"/>
</dbReference>
<feature type="domain" description="Response regulatory" evidence="2">
    <location>
        <begin position="6"/>
        <end position="121"/>
    </location>
</feature>
<dbReference type="GO" id="GO:0032993">
    <property type="term" value="C:protein-DNA complex"/>
    <property type="evidence" value="ECO:0007669"/>
    <property type="project" value="TreeGrafter"/>
</dbReference>
<evidence type="ECO:0000259" key="3">
    <source>
        <dbReference type="PROSITE" id="PS51755"/>
    </source>
</evidence>
<dbReference type="EMBL" id="FPHI01000052">
    <property type="protein sequence ID" value="SFV70560.1"/>
    <property type="molecule type" value="Genomic_DNA"/>
</dbReference>
<reference evidence="4" key="1">
    <citation type="submission" date="2016-10" db="EMBL/GenBank/DDBJ databases">
        <authorList>
            <person name="de Groot N.N."/>
        </authorList>
    </citation>
    <scope>NUCLEOTIDE SEQUENCE</scope>
</reference>
<dbReference type="PANTHER" id="PTHR48111">
    <property type="entry name" value="REGULATOR OF RPOS"/>
    <property type="match status" value="1"/>
</dbReference>
<accession>A0A1W1CXI6</accession>
<feature type="domain" description="OmpR/PhoB-type" evidence="3">
    <location>
        <begin position="138"/>
        <end position="232"/>
    </location>
</feature>
<sequence length="233" mass="26335">MVLPKNVVIVEDEVITQRYLQNILSHYQITVSACFDNAKDTLANIKNLPCDLLLVDINIKGSMDGIQLAEEILRMVTLPIVFISAHNDDNTLEEVLEVAPYGFIAKPFSSKDVFVMLQVAYNRYLTQLNPVAEQKKELLEIVINETYCYSKKTMELMRNGKSVKLNHKQKIFLSVLAAYPNKAVGYDFLISKIWGSGEVSDSALRTLVYSLRKLLPDLPVVSRSKVGYMLSIQ</sequence>
<keyword evidence="1" id="KW-0238">DNA-binding</keyword>
<dbReference type="PANTHER" id="PTHR48111:SF17">
    <property type="entry name" value="TRANSCRIPTIONAL REGULATORY PROTEIN YPDB"/>
    <property type="match status" value="1"/>
</dbReference>
<dbReference type="InterPro" id="IPR011006">
    <property type="entry name" value="CheY-like_superfamily"/>
</dbReference>
<dbReference type="InterPro" id="IPR016032">
    <property type="entry name" value="Sig_transdc_resp-reg_C-effctor"/>
</dbReference>
<dbReference type="Pfam" id="PF00072">
    <property type="entry name" value="Response_reg"/>
    <property type="match status" value="1"/>
</dbReference>
<organism evidence="4">
    <name type="scientific">hydrothermal vent metagenome</name>
    <dbReference type="NCBI Taxonomy" id="652676"/>
    <lineage>
        <taxon>unclassified sequences</taxon>
        <taxon>metagenomes</taxon>
        <taxon>ecological metagenomes</taxon>
    </lineage>
</organism>
<gene>
    <name evidence="4" type="ORF">MNB_SV-3-395</name>
</gene>
<dbReference type="Gene3D" id="1.10.10.10">
    <property type="entry name" value="Winged helix-like DNA-binding domain superfamily/Winged helix DNA-binding domain"/>
    <property type="match status" value="1"/>
</dbReference>
<dbReference type="InterPro" id="IPR001789">
    <property type="entry name" value="Sig_transdc_resp-reg_receiver"/>
</dbReference>
<dbReference type="PROSITE" id="PS51257">
    <property type="entry name" value="PROKAR_LIPOPROTEIN"/>
    <property type="match status" value="1"/>
</dbReference>
<dbReference type="GO" id="GO:0005829">
    <property type="term" value="C:cytosol"/>
    <property type="evidence" value="ECO:0007669"/>
    <property type="project" value="TreeGrafter"/>
</dbReference>
<evidence type="ECO:0000256" key="1">
    <source>
        <dbReference type="ARBA" id="ARBA00023125"/>
    </source>
</evidence>
<dbReference type="InterPro" id="IPR039420">
    <property type="entry name" value="WalR-like"/>
</dbReference>